<proteinExistence type="inferred from homology"/>
<dbReference type="InterPro" id="IPR007627">
    <property type="entry name" value="RNA_pol_sigma70_r2"/>
</dbReference>
<dbReference type="Gene3D" id="1.10.1740.10">
    <property type="match status" value="1"/>
</dbReference>
<dbReference type="InterPro" id="IPR036388">
    <property type="entry name" value="WH-like_DNA-bd_sf"/>
</dbReference>
<evidence type="ECO:0000259" key="6">
    <source>
        <dbReference type="Pfam" id="PF08281"/>
    </source>
</evidence>
<keyword evidence="8" id="KW-1185">Reference proteome</keyword>
<dbReference type="InterPro" id="IPR039425">
    <property type="entry name" value="RNA_pol_sigma-70-like"/>
</dbReference>
<evidence type="ECO:0000256" key="3">
    <source>
        <dbReference type="ARBA" id="ARBA00023082"/>
    </source>
</evidence>
<dbReference type="RefSeq" id="WP_406769622.1">
    <property type="nucleotide sequence ID" value="NZ_JBJHZZ010000005.1"/>
</dbReference>
<dbReference type="CDD" id="cd06171">
    <property type="entry name" value="Sigma70_r4"/>
    <property type="match status" value="1"/>
</dbReference>
<dbReference type="Gene3D" id="1.10.10.10">
    <property type="entry name" value="Winged helix-like DNA-binding domain superfamily/Winged helix DNA-binding domain"/>
    <property type="match status" value="1"/>
</dbReference>
<dbReference type="PANTHER" id="PTHR43133:SF60">
    <property type="entry name" value="RNA POLYMERASE SIGMA FACTOR SIGV"/>
    <property type="match status" value="1"/>
</dbReference>
<reference evidence="7 8" key="1">
    <citation type="submission" date="2024-11" db="EMBL/GenBank/DDBJ databases">
        <authorList>
            <person name="Heng Y.C."/>
            <person name="Lim A.C.H."/>
            <person name="Lee J.K.Y."/>
            <person name="Kittelmann S."/>
        </authorList>
    </citation>
    <scope>NUCLEOTIDE SEQUENCE [LARGE SCALE GENOMIC DNA]</scope>
    <source>
        <strain evidence="7 8">WILCCON 0185</strain>
    </source>
</reference>
<feature type="domain" description="RNA polymerase sigma factor 70 region 4 type 2" evidence="6">
    <location>
        <begin position="105"/>
        <end position="157"/>
    </location>
</feature>
<accession>A0ABW8T461</accession>
<keyword evidence="4" id="KW-0804">Transcription</keyword>
<dbReference type="PANTHER" id="PTHR43133">
    <property type="entry name" value="RNA POLYMERASE ECF-TYPE SIGMA FACTO"/>
    <property type="match status" value="1"/>
</dbReference>
<dbReference type="NCBIfam" id="TIGR02937">
    <property type="entry name" value="sigma70-ECF"/>
    <property type="match status" value="1"/>
</dbReference>
<evidence type="ECO:0000313" key="7">
    <source>
        <dbReference type="EMBL" id="MFL0247165.1"/>
    </source>
</evidence>
<dbReference type="SUPFAM" id="SSF88659">
    <property type="entry name" value="Sigma3 and sigma4 domains of RNA polymerase sigma factors"/>
    <property type="match status" value="1"/>
</dbReference>
<dbReference type="InterPro" id="IPR014284">
    <property type="entry name" value="RNA_pol_sigma-70_dom"/>
</dbReference>
<comment type="caution">
    <text evidence="7">The sequence shown here is derived from an EMBL/GenBank/DDBJ whole genome shotgun (WGS) entry which is preliminary data.</text>
</comment>
<evidence type="ECO:0000256" key="4">
    <source>
        <dbReference type="ARBA" id="ARBA00023163"/>
    </source>
</evidence>
<keyword evidence="3" id="KW-0731">Sigma factor</keyword>
<comment type="similarity">
    <text evidence="1">Belongs to the sigma-70 factor family. ECF subfamily.</text>
</comment>
<dbReference type="Pfam" id="PF08281">
    <property type="entry name" value="Sigma70_r4_2"/>
    <property type="match status" value="1"/>
</dbReference>
<gene>
    <name evidence="7" type="ORF">ACJDUG_09285</name>
</gene>
<evidence type="ECO:0000256" key="2">
    <source>
        <dbReference type="ARBA" id="ARBA00023015"/>
    </source>
</evidence>
<dbReference type="SUPFAM" id="SSF88946">
    <property type="entry name" value="Sigma2 domain of RNA polymerase sigma factors"/>
    <property type="match status" value="1"/>
</dbReference>
<sequence length="165" mass="19348">MIIKTPKQRKLEKVFEEIILTENSSFYRLAYMYVKDSNDALDILQESILKAYNNLHTVKDVELIDRWIKRIIANSAIDYIRKNSKLVLVDKIESIEASHYDRQYEDLYEALDTLPPELKSIIVLKYFQGYTIEEVGEILEISTSQVKNKLHKALELLRIEVKVPS</sequence>
<dbReference type="InterPro" id="IPR013249">
    <property type="entry name" value="RNA_pol_sigma70_r4_t2"/>
</dbReference>
<dbReference type="EMBL" id="JBJHZZ010000005">
    <property type="protein sequence ID" value="MFL0247165.1"/>
    <property type="molecule type" value="Genomic_DNA"/>
</dbReference>
<dbReference type="Pfam" id="PF04542">
    <property type="entry name" value="Sigma70_r2"/>
    <property type="match status" value="1"/>
</dbReference>
<keyword evidence="2" id="KW-0805">Transcription regulation</keyword>
<evidence type="ECO:0000256" key="1">
    <source>
        <dbReference type="ARBA" id="ARBA00010641"/>
    </source>
</evidence>
<evidence type="ECO:0000313" key="8">
    <source>
        <dbReference type="Proteomes" id="UP001623591"/>
    </source>
</evidence>
<dbReference type="InterPro" id="IPR013325">
    <property type="entry name" value="RNA_pol_sigma_r2"/>
</dbReference>
<dbReference type="InterPro" id="IPR013324">
    <property type="entry name" value="RNA_pol_sigma_r3/r4-like"/>
</dbReference>
<feature type="domain" description="RNA polymerase sigma-70 region 2" evidence="5">
    <location>
        <begin position="27"/>
        <end position="84"/>
    </location>
</feature>
<protein>
    <submittedName>
        <fullName evidence="7">RNA polymerase sigma factor</fullName>
    </submittedName>
</protein>
<name>A0ABW8T461_9CLOT</name>
<dbReference type="Proteomes" id="UP001623591">
    <property type="component" value="Unassembled WGS sequence"/>
</dbReference>
<organism evidence="7 8">
    <name type="scientific">Candidatus Clostridium stratigraminis</name>
    <dbReference type="NCBI Taxonomy" id="3381661"/>
    <lineage>
        <taxon>Bacteria</taxon>
        <taxon>Bacillati</taxon>
        <taxon>Bacillota</taxon>
        <taxon>Clostridia</taxon>
        <taxon>Eubacteriales</taxon>
        <taxon>Clostridiaceae</taxon>
        <taxon>Clostridium</taxon>
    </lineage>
</organism>
<evidence type="ECO:0000259" key="5">
    <source>
        <dbReference type="Pfam" id="PF04542"/>
    </source>
</evidence>